<feature type="chain" id="PRO_5046135201" evidence="3">
    <location>
        <begin position="22"/>
        <end position="364"/>
    </location>
</feature>
<dbReference type="PROSITE" id="PS51257">
    <property type="entry name" value="PROKAR_LIPOPROTEIN"/>
    <property type="match status" value="1"/>
</dbReference>
<accession>A0ABZ2KXS1</accession>
<dbReference type="Pfam" id="PF03022">
    <property type="entry name" value="MRJP"/>
    <property type="match status" value="1"/>
</dbReference>
<dbReference type="SUPFAM" id="SSF101898">
    <property type="entry name" value="NHL repeat"/>
    <property type="match status" value="1"/>
</dbReference>
<dbReference type="EMBL" id="CP089983">
    <property type="protein sequence ID" value="WXB02875.1"/>
    <property type="molecule type" value="Genomic_DNA"/>
</dbReference>
<dbReference type="Proteomes" id="UP001374803">
    <property type="component" value="Chromosome"/>
</dbReference>
<dbReference type="RefSeq" id="WP_394832500.1">
    <property type="nucleotide sequence ID" value="NZ_CP089929.1"/>
</dbReference>
<feature type="signal peptide" evidence="3">
    <location>
        <begin position="1"/>
        <end position="21"/>
    </location>
</feature>
<evidence type="ECO:0000256" key="2">
    <source>
        <dbReference type="ARBA" id="ARBA00022525"/>
    </source>
</evidence>
<evidence type="ECO:0000256" key="1">
    <source>
        <dbReference type="ARBA" id="ARBA00004613"/>
    </source>
</evidence>
<keyword evidence="3" id="KW-0732">Signal</keyword>
<proteinExistence type="predicted"/>
<dbReference type="PANTHER" id="PTHR10009:SF18">
    <property type="entry name" value="PROTEIN YELLOW-LIKE PROTEIN"/>
    <property type="match status" value="1"/>
</dbReference>
<evidence type="ECO:0000313" key="4">
    <source>
        <dbReference type="EMBL" id="WXB02875.1"/>
    </source>
</evidence>
<evidence type="ECO:0000313" key="5">
    <source>
        <dbReference type="Proteomes" id="UP001374803"/>
    </source>
</evidence>
<dbReference type="Gene3D" id="2.120.10.30">
    <property type="entry name" value="TolB, C-terminal domain"/>
    <property type="match status" value="1"/>
</dbReference>
<sequence length="364" mass="38632">MKTALLLMAALLASCSSTSSSTPAVTSASERSTLSVAAESRTMIWNGVAVEGGRVFVSGPRWTGSKGPSVGVLDKAGQPQPYPSAAWNEPGRDPAQSFVNVNAIHRDGDGHLWVIDAGVSGFGGPPVPSGPKAVAIDLRTNQVVRVYPFDARIAGPGSYVDDIRFHGRHGYLTDAGRPGIIVLDLDSGAARRVLDGHPSATAPSNRPIIVDGAIVKAPDGSPLRVNADPLEVSPDGKYLYYASLHGPWSRIETRWLDDASIPSTDLAAKVEPWADLPPTGGTAMTANGDLYFGDLATNAIKRRTAGGTITTVLQDARLHWVDAPDIDEDGFIWLPTPQMDRVALFNGGVSNVDQPVRLYRLRVK</sequence>
<name>A0ABZ2KXS1_9BACT</name>
<dbReference type="InterPro" id="IPR017996">
    <property type="entry name" value="MRJP/yellow-related"/>
</dbReference>
<gene>
    <name evidence="4" type="ORF">LVJ94_38960</name>
</gene>
<keyword evidence="2" id="KW-0964">Secreted</keyword>
<dbReference type="InterPro" id="IPR011042">
    <property type="entry name" value="6-blade_b-propeller_TolB-like"/>
</dbReference>
<protein>
    <submittedName>
        <fullName evidence="4">Major royal jelly family protein</fullName>
    </submittedName>
</protein>
<dbReference type="PANTHER" id="PTHR10009">
    <property type="entry name" value="PROTEIN YELLOW-RELATED"/>
    <property type="match status" value="1"/>
</dbReference>
<keyword evidence="5" id="KW-1185">Reference proteome</keyword>
<reference evidence="4" key="1">
    <citation type="submission" date="2021-12" db="EMBL/GenBank/DDBJ databases">
        <title>Discovery of the Pendulisporaceae a myxobacterial family with distinct sporulation behavior and unique specialized metabolism.</title>
        <authorList>
            <person name="Garcia R."/>
            <person name="Popoff A."/>
            <person name="Bader C.D."/>
            <person name="Loehr J."/>
            <person name="Walesch S."/>
            <person name="Walt C."/>
            <person name="Boldt J."/>
            <person name="Bunk B."/>
            <person name="Haeckl F.J.F.P.J."/>
            <person name="Gunesch A.P."/>
            <person name="Birkelbach J."/>
            <person name="Nuebel U."/>
            <person name="Pietschmann T."/>
            <person name="Bach T."/>
            <person name="Mueller R."/>
        </authorList>
    </citation>
    <scope>NUCLEOTIDE SEQUENCE</scope>
    <source>
        <strain evidence="4">MSr11367</strain>
    </source>
</reference>
<organism evidence="4 5">
    <name type="scientific">Pendulispora rubella</name>
    <dbReference type="NCBI Taxonomy" id="2741070"/>
    <lineage>
        <taxon>Bacteria</taxon>
        <taxon>Pseudomonadati</taxon>
        <taxon>Myxococcota</taxon>
        <taxon>Myxococcia</taxon>
        <taxon>Myxococcales</taxon>
        <taxon>Sorangiineae</taxon>
        <taxon>Pendulisporaceae</taxon>
        <taxon>Pendulispora</taxon>
    </lineage>
</organism>
<comment type="subcellular location">
    <subcellularLocation>
        <location evidence="1">Secreted</location>
    </subcellularLocation>
</comment>
<evidence type="ECO:0000256" key="3">
    <source>
        <dbReference type="SAM" id="SignalP"/>
    </source>
</evidence>